<organism evidence="2">
    <name type="scientific">Schizaphis graminum</name>
    <name type="common">Green bug aphid</name>
    <dbReference type="NCBI Taxonomy" id="13262"/>
    <lineage>
        <taxon>Eukaryota</taxon>
        <taxon>Metazoa</taxon>
        <taxon>Ecdysozoa</taxon>
        <taxon>Arthropoda</taxon>
        <taxon>Hexapoda</taxon>
        <taxon>Insecta</taxon>
        <taxon>Pterygota</taxon>
        <taxon>Neoptera</taxon>
        <taxon>Paraneoptera</taxon>
        <taxon>Hemiptera</taxon>
        <taxon>Sternorrhyncha</taxon>
        <taxon>Aphidomorpha</taxon>
        <taxon>Aphidoidea</taxon>
        <taxon>Aphididae</taxon>
        <taxon>Aphidini</taxon>
        <taxon>Schizaphis</taxon>
    </lineage>
</organism>
<dbReference type="AlphaFoldDB" id="A0A2S2NPG8"/>
<dbReference type="EMBL" id="GGMR01006233">
    <property type="protein sequence ID" value="MBY18852.1"/>
    <property type="molecule type" value="Transcribed_RNA"/>
</dbReference>
<accession>A0A2S2NPG8</accession>
<feature type="transmembrane region" description="Helical" evidence="1">
    <location>
        <begin position="20"/>
        <end position="45"/>
    </location>
</feature>
<name>A0A2S2NPG8_SCHGA</name>
<keyword evidence="1" id="KW-0812">Transmembrane</keyword>
<keyword evidence="1" id="KW-0472">Membrane</keyword>
<evidence type="ECO:0000313" key="2">
    <source>
        <dbReference type="EMBL" id="MBY18852.1"/>
    </source>
</evidence>
<sequence>MDNVKKKPDVVVPWERPPSWVLVTVYIIIIMCVCVLLQCTATAVAQSSRSRNDDNNIITILFKRIIFKTPSLCRANDVSAAVNARGAYTTAHNAQIAGPATDVKIAVRP</sequence>
<keyword evidence="1" id="KW-1133">Transmembrane helix</keyword>
<gene>
    <name evidence="2" type="ORF">g.134793</name>
</gene>
<protein>
    <submittedName>
        <fullName evidence="2">Uncharacterized protein</fullName>
    </submittedName>
</protein>
<proteinExistence type="predicted"/>
<evidence type="ECO:0000256" key="1">
    <source>
        <dbReference type="SAM" id="Phobius"/>
    </source>
</evidence>
<reference evidence="2" key="1">
    <citation type="submission" date="2018-04" db="EMBL/GenBank/DDBJ databases">
        <title>Transcriptome of Schizaphis graminum biotype I.</title>
        <authorList>
            <person name="Scully E.D."/>
            <person name="Geib S.M."/>
            <person name="Palmer N.A."/>
            <person name="Koch K."/>
            <person name="Bradshaw J."/>
            <person name="Heng-Moss T."/>
            <person name="Sarath G."/>
        </authorList>
    </citation>
    <scope>NUCLEOTIDE SEQUENCE</scope>
</reference>